<comment type="caution">
    <text evidence="8">The sequence shown here is derived from an EMBL/GenBank/DDBJ whole genome shotgun (WGS) entry which is preliminary data.</text>
</comment>
<dbReference type="PANTHER" id="PTHR33452:SF1">
    <property type="entry name" value="INNER MEMBRANE PROTEIN YPHA-RELATED"/>
    <property type="match status" value="1"/>
</dbReference>
<comment type="similarity">
    <text evidence="2">Belongs to the DoxX family.</text>
</comment>
<keyword evidence="3" id="KW-1003">Cell membrane</keyword>
<name>A0A5C5WE97_9BACT</name>
<evidence type="ECO:0000256" key="1">
    <source>
        <dbReference type="ARBA" id="ARBA00004651"/>
    </source>
</evidence>
<dbReference type="OrthoDB" id="280866at2"/>
<protein>
    <submittedName>
        <fullName evidence="8">Putative oxidoreductase CatD</fullName>
        <ecNumber evidence="8">1.-.-.-</ecNumber>
    </submittedName>
</protein>
<keyword evidence="4 7" id="KW-0812">Transmembrane</keyword>
<dbReference type="GO" id="GO:0005886">
    <property type="term" value="C:plasma membrane"/>
    <property type="evidence" value="ECO:0007669"/>
    <property type="project" value="UniProtKB-SubCell"/>
</dbReference>
<feature type="transmembrane region" description="Helical" evidence="7">
    <location>
        <begin position="76"/>
        <end position="92"/>
    </location>
</feature>
<reference evidence="8 9" key="1">
    <citation type="submission" date="2019-02" db="EMBL/GenBank/DDBJ databases">
        <title>Deep-cultivation of Planctomycetes and their phenomic and genomic characterization uncovers novel biology.</title>
        <authorList>
            <person name="Wiegand S."/>
            <person name="Jogler M."/>
            <person name="Boedeker C."/>
            <person name="Pinto D."/>
            <person name="Vollmers J."/>
            <person name="Rivas-Marin E."/>
            <person name="Kohn T."/>
            <person name="Peeters S.H."/>
            <person name="Heuer A."/>
            <person name="Rast P."/>
            <person name="Oberbeckmann S."/>
            <person name="Bunk B."/>
            <person name="Jeske O."/>
            <person name="Meyerdierks A."/>
            <person name="Storesund J.E."/>
            <person name="Kallscheuer N."/>
            <person name="Luecker S."/>
            <person name="Lage O.M."/>
            <person name="Pohl T."/>
            <person name="Merkel B.J."/>
            <person name="Hornburger P."/>
            <person name="Mueller R.-W."/>
            <person name="Bruemmer F."/>
            <person name="Labrenz M."/>
            <person name="Spormann A.M."/>
            <person name="Op Den Camp H."/>
            <person name="Overmann J."/>
            <person name="Amann R."/>
            <person name="Jetten M.S.M."/>
            <person name="Mascher T."/>
            <person name="Medema M.H."/>
            <person name="Devos D.P."/>
            <person name="Kaster A.-K."/>
            <person name="Ovreas L."/>
            <person name="Rohde M."/>
            <person name="Galperin M.Y."/>
            <person name="Jogler C."/>
        </authorList>
    </citation>
    <scope>NUCLEOTIDE SEQUENCE [LARGE SCALE GENOMIC DNA]</scope>
    <source>
        <strain evidence="8 9">Pla111</strain>
    </source>
</reference>
<dbReference type="InterPro" id="IPR051907">
    <property type="entry name" value="DoxX-like_oxidoreductase"/>
</dbReference>
<dbReference type="AlphaFoldDB" id="A0A5C5WE97"/>
<gene>
    <name evidence="8" type="primary">catD_1</name>
    <name evidence="8" type="ORF">Pla111_02410</name>
</gene>
<keyword evidence="8" id="KW-0560">Oxidoreductase</keyword>
<comment type="subcellular location">
    <subcellularLocation>
        <location evidence="1">Cell membrane</location>
        <topology evidence="1">Multi-pass membrane protein</topology>
    </subcellularLocation>
</comment>
<feature type="transmembrane region" description="Helical" evidence="7">
    <location>
        <begin position="51"/>
        <end position="69"/>
    </location>
</feature>
<dbReference type="Pfam" id="PF07681">
    <property type="entry name" value="DoxX"/>
    <property type="match status" value="1"/>
</dbReference>
<dbReference type="GO" id="GO:0016491">
    <property type="term" value="F:oxidoreductase activity"/>
    <property type="evidence" value="ECO:0007669"/>
    <property type="project" value="UniProtKB-KW"/>
</dbReference>
<evidence type="ECO:0000256" key="7">
    <source>
        <dbReference type="SAM" id="Phobius"/>
    </source>
</evidence>
<sequence>MITECCRSADAGKLLLRLTVGGLMLFHGADKLHHGAGGIEGLLASQGLPAAMAYGVYVGEVIAPALLVVGFLTRSAGAIMAFNMLVAVLLAHRGDLLSVTEHGGWALELQALYLFGAAAIALLGPGRWSIDAVLAKPRDSVASEG</sequence>
<evidence type="ECO:0000313" key="8">
    <source>
        <dbReference type="EMBL" id="TWT48473.1"/>
    </source>
</evidence>
<evidence type="ECO:0000256" key="2">
    <source>
        <dbReference type="ARBA" id="ARBA00006679"/>
    </source>
</evidence>
<keyword evidence="9" id="KW-1185">Reference proteome</keyword>
<proteinExistence type="inferred from homology"/>
<dbReference type="RefSeq" id="WP_146570572.1">
    <property type="nucleotide sequence ID" value="NZ_SJPH01000001.1"/>
</dbReference>
<dbReference type="EC" id="1.-.-.-" evidence="8"/>
<dbReference type="EMBL" id="SJPH01000001">
    <property type="protein sequence ID" value="TWT48473.1"/>
    <property type="molecule type" value="Genomic_DNA"/>
</dbReference>
<dbReference type="InterPro" id="IPR032808">
    <property type="entry name" value="DoxX"/>
</dbReference>
<evidence type="ECO:0000256" key="5">
    <source>
        <dbReference type="ARBA" id="ARBA00022989"/>
    </source>
</evidence>
<keyword evidence="6 7" id="KW-0472">Membrane</keyword>
<dbReference type="Proteomes" id="UP000318995">
    <property type="component" value="Unassembled WGS sequence"/>
</dbReference>
<evidence type="ECO:0000256" key="4">
    <source>
        <dbReference type="ARBA" id="ARBA00022692"/>
    </source>
</evidence>
<feature type="transmembrane region" description="Helical" evidence="7">
    <location>
        <begin position="112"/>
        <end position="130"/>
    </location>
</feature>
<keyword evidence="5 7" id="KW-1133">Transmembrane helix</keyword>
<dbReference type="PANTHER" id="PTHR33452">
    <property type="entry name" value="OXIDOREDUCTASE CATD-RELATED"/>
    <property type="match status" value="1"/>
</dbReference>
<organism evidence="8 9">
    <name type="scientific">Botrimarina hoheduenensis</name>
    <dbReference type="NCBI Taxonomy" id="2528000"/>
    <lineage>
        <taxon>Bacteria</taxon>
        <taxon>Pseudomonadati</taxon>
        <taxon>Planctomycetota</taxon>
        <taxon>Planctomycetia</taxon>
        <taxon>Pirellulales</taxon>
        <taxon>Lacipirellulaceae</taxon>
        <taxon>Botrimarina</taxon>
    </lineage>
</organism>
<evidence type="ECO:0000313" key="9">
    <source>
        <dbReference type="Proteomes" id="UP000318995"/>
    </source>
</evidence>
<evidence type="ECO:0000256" key="3">
    <source>
        <dbReference type="ARBA" id="ARBA00022475"/>
    </source>
</evidence>
<accession>A0A5C5WE97</accession>
<evidence type="ECO:0000256" key="6">
    <source>
        <dbReference type="ARBA" id="ARBA00023136"/>
    </source>
</evidence>